<comment type="caution">
    <text evidence="1">The sequence shown here is derived from an EMBL/GenBank/DDBJ whole genome shotgun (WGS) entry which is preliminary data.</text>
</comment>
<sequence>SLNLEPNYLVDKTFFHVGCGPCGMTNDAMVEVFAALSLFVGIQNLMTHLDTGLYFNVLEMVCAVGRYDKCLHYYTEEKVNDNSGNGV</sequence>
<accession>A0A7D9KIM8</accession>
<gene>
    <name evidence="1" type="ORF">PACLA_8A048755</name>
</gene>
<evidence type="ECO:0000313" key="2">
    <source>
        <dbReference type="Proteomes" id="UP001152795"/>
    </source>
</evidence>
<keyword evidence="2" id="KW-1185">Reference proteome</keyword>
<dbReference type="EMBL" id="CACRXK020039492">
    <property type="protein sequence ID" value="CAB4045441.1"/>
    <property type="molecule type" value="Genomic_DNA"/>
</dbReference>
<organism evidence="1 2">
    <name type="scientific">Paramuricea clavata</name>
    <name type="common">Red gorgonian</name>
    <name type="synonym">Violescent sea-whip</name>
    <dbReference type="NCBI Taxonomy" id="317549"/>
    <lineage>
        <taxon>Eukaryota</taxon>
        <taxon>Metazoa</taxon>
        <taxon>Cnidaria</taxon>
        <taxon>Anthozoa</taxon>
        <taxon>Octocorallia</taxon>
        <taxon>Malacalcyonacea</taxon>
        <taxon>Plexauridae</taxon>
        <taxon>Paramuricea</taxon>
    </lineage>
</organism>
<feature type="non-terminal residue" evidence="1">
    <location>
        <position position="1"/>
    </location>
</feature>
<dbReference type="Proteomes" id="UP001152795">
    <property type="component" value="Unassembled WGS sequence"/>
</dbReference>
<proteinExistence type="predicted"/>
<dbReference type="AlphaFoldDB" id="A0A7D9KIM8"/>
<name>A0A7D9KIM8_PARCT</name>
<evidence type="ECO:0000313" key="1">
    <source>
        <dbReference type="EMBL" id="CAB4045441.1"/>
    </source>
</evidence>
<reference evidence="1" key="1">
    <citation type="submission" date="2020-04" db="EMBL/GenBank/DDBJ databases">
        <authorList>
            <person name="Alioto T."/>
            <person name="Alioto T."/>
            <person name="Gomez Garrido J."/>
        </authorList>
    </citation>
    <scope>NUCLEOTIDE SEQUENCE</scope>
    <source>
        <strain evidence="1">A484AB</strain>
    </source>
</reference>
<protein>
    <submittedName>
        <fullName evidence="1">Uncharacterized protein</fullName>
    </submittedName>
</protein>